<keyword evidence="2" id="KW-0238">DNA-binding</keyword>
<dbReference type="InterPro" id="IPR036390">
    <property type="entry name" value="WH_DNA-bd_sf"/>
</dbReference>
<dbReference type="InterPro" id="IPR051081">
    <property type="entry name" value="HTH_MetalResp_TranReg"/>
</dbReference>
<dbReference type="PANTHER" id="PTHR33154:SF18">
    <property type="entry name" value="ARSENICAL RESISTANCE OPERON REPRESSOR"/>
    <property type="match status" value="1"/>
</dbReference>
<dbReference type="CDD" id="cd00090">
    <property type="entry name" value="HTH_ARSR"/>
    <property type="match status" value="1"/>
</dbReference>
<dbReference type="Gene3D" id="1.10.10.10">
    <property type="entry name" value="Winged helix-like DNA-binding domain superfamily/Winged helix DNA-binding domain"/>
    <property type="match status" value="1"/>
</dbReference>
<dbReference type="EMBL" id="CP002959">
    <property type="protein sequence ID" value="AFM14701.1"/>
    <property type="molecule type" value="Genomic_DNA"/>
</dbReference>
<proteinExistence type="predicted"/>
<dbReference type="InterPro" id="IPR036388">
    <property type="entry name" value="WH-like_DNA-bd_sf"/>
</dbReference>
<dbReference type="SUPFAM" id="SSF46785">
    <property type="entry name" value="Winged helix' DNA-binding domain"/>
    <property type="match status" value="1"/>
</dbReference>
<dbReference type="InterPro" id="IPR011991">
    <property type="entry name" value="ArsR-like_HTH"/>
</dbReference>
<evidence type="ECO:0000259" key="4">
    <source>
        <dbReference type="PROSITE" id="PS50987"/>
    </source>
</evidence>
<keyword evidence="6" id="KW-1185">Reference proteome</keyword>
<dbReference type="GO" id="GO:0003677">
    <property type="term" value="F:DNA binding"/>
    <property type="evidence" value="ECO:0007669"/>
    <property type="project" value="UniProtKB-KW"/>
</dbReference>
<dbReference type="Proteomes" id="UP000006048">
    <property type="component" value="Chromosome"/>
</dbReference>
<evidence type="ECO:0000256" key="2">
    <source>
        <dbReference type="ARBA" id="ARBA00023125"/>
    </source>
</evidence>
<dbReference type="KEGG" id="tpx:Turpa_4067"/>
<keyword evidence="3" id="KW-0804">Transcription</keyword>
<organism evidence="5 6">
    <name type="scientific">Turneriella parva (strain ATCC BAA-1111 / DSM 21527 / NCTC 11395 / H)</name>
    <name type="common">Leptospira parva</name>
    <dbReference type="NCBI Taxonomy" id="869212"/>
    <lineage>
        <taxon>Bacteria</taxon>
        <taxon>Pseudomonadati</taxon>
        <taxon>Spirochaetota</taxon>
        <taxon>Spirochaetia</taxon>
        <taxon>Leptospirales</taxon>
        <taxon>Leptospiraceae</taxon>
        <taxon>Turneriella</taxon>
    </lineage>
</organism>
<sequence>MREYERMFKALSDKQRLRILALLSRRPLVVNDIKLMLRLSMPTISQHLSILRDADLVLDNKQGRWVEYSIHPQLMDGKSLPSVIYKELKDFFDGDETLNLDFDFLDTINSRTGQVGS</sequence>
<dbReference type="GO" id="GO:0003700">
    <property type="term" value="F:DNA-binding transcription factor activity"/>
    <property type="evidence" value="ECO:0007669"/>
    <property type="project" value="InterPro"/>
</dbReference>
<evidence type="ECO:0000313" key="5">
    <source>
        <dbReference type="EMBL" id="AFM14701.1"/>
    </source>
</evidence>
<keyword evidence="1" id="KW-0805">Transcription regulation</keyword>
<protein>
    <submittedName>
        <fullName evidence="5">Transcriptional regulator, ArsR family</fullName>
    </submittedName>
</protein>
<evidence type="ECO:0000256" key="3">
    <source>
        <dbReference type="ARBA" id="ARBA00023163"/>
    </source>
</evidence>
<dbReference type="NCBIfam" id="NF033788">
    <property type="entry name" value="HTH_metalloreg"/>
    <property type="match status" value="1"/>
</dbReference>
<dbReference type="PROSITE" id="PS50987">
    <property type="entry name" value="HTH_ARSR_2"/>
    <property type="match status" value="1"/>
</dbReference>
<dbReference type="PRINTS" id="PR00778">
    <property type="entry name" value="HTHARSR"/>
</dbReference>
<evidence type="ECO:0000313" key="6">
    <source>
        <dbReference type="Proteomes" id="UP000006048"/>
    </source>
</evidence>
<dbReference type="PANTHER" id="PTHR33154">
    <property type="entry name" value="TRANSCRIPTIONAL REGULATOR, ARSR FAMILY"/>
    <property type="match status" value="1"/>
</dbReference>
<dbReference type="HOGENOM" id="CLU_097806_3_1_12"/>
<accession>I4BBP4</accession>
<dbReference type="STRING" id="869212.Turpa_4067"/>
<evidence type="ECO:0000256" key="1">
    <source>
        <dbReference type="ARBA" id="ARBA00023015"/>
    </source>
</evidence>
<dbReference type="Pfam" id="PF01022">
    <property type="entry name" value="HTH_5"/>
    <property type="match status" value="1"/>
</dbReference>
<name>I4BBP4_TURPD</name>
<reference evidence="5 6" key="1">
    <citation type="submission" date="2012-06" db="EMBL/GenBank/DDBJ databases">
        <title>The complete chromosome of genome of Turneriella parva DSM 21527.</title>
        <authorList>
            <consortium name="US DOE Joint Genome Institute (JGI-PGF)"/>
            <person name="Lucas S."/>
            <person name="Han J."/>
            <person name="Lapidus A."/>
            <person name="Bruce D."/>
            <person name="Goodwin L."/>
            <person name="Pitluck S."/>
            <person name="Peters L."/>
            <person name="Kyrpides N."/>
            <person name="Mavromatis K."/>
            <person name="Ivanova N."/>
            <person name="Mikhailova N."/>
            <person name="Chertkov O."/>
            <person name="Detter J.C."/>
            <person name="Tapia R."/>
            <person name="Han C."/>
            <person name="Land M."/>
            <person name="Hauser L."/>
            <person name="Markowitz V."/>
            <person name="Cheng J.-F."/>
            <person name="Hugenholtz P."/>
            <person name="Woyke T."/>
            <person name="Wu D."/>
            <person name="Gronow S."/>
            <person name="Wellnitz S."/>
            <person name="Brambilla E."/>
            <person name="Klenk H.-P."/>
            <person name="Eisen J.A."/>
        </authorList>
    </citation>
    <scope>NUCLEOTIDE SEQUENCE [LARGE SCALE GENOMIC DNA]</scope>
    <source>
        <strain evidence="6">ATCC BAA-1111 / DSM 21527 / NCTC 11395 / H</strain>
    </source>
</reference>
<gene>
    <name evidence="5" type="ordered locus">Turpa_4067</name>
</gene>
<dbReference type="AlphaFoldDB" id="I4BBP4"/>
<dbReference type="SMART" id="SM00418">
    <property type="entry name" value="HTH_ARSR"/>
    <property type="match status" value="1"/>
</dbReference>
<dbReference type="InterPro" id="IPR001845">
    <property type="entry name" value="HTH_ArsR_DNA-bd_dom"/>
</dbReference>
<feature type="domain" description="HTH arsR-type" evidence="4">
    <location>
        <begin position="1"/>
        <end position="90"/>
    </location>
</feature>